<evidence type="ECO:0000313" key="12">
    <source>
        <dbReference type="Proteomes" id="UP000821837"/>
    </source>
</evidence>
<comment type="subcellular location">
    <subcellularLocation>
        <location evidence="1">Cell membrane</location>
        <topology evidence="1">Multi-pass membrane protein</topology>
    </subcellularLocation>
</comment>
<keyword evidence="7" id="KW-0675">Receptor</keyword>
<evidence type="ECO:0000256" key="8">
    <source>
        <dbReference type="SAM" id="MobiDB-lite"/>
    </source>
</evidence>
<protein>
    <recommendedName>
        <fullName evidence="10">G-protein coupled receptors family 1 profile domain-containing protein</fullName>
    </recommendedName>
</protein>
<sequence>MISNGSAFVTGKHSSPDRAAKKTGRRRAVDKSEVRAPSSMEETRRRLLHRAKMKSLMITVVIVAAFIICWTPYYCMMIIFIFLEPDDQLTEELQAGIFFFGSSTAMINPLIYGVFHLRHQRPSRGSRQFNSSAASRAVDHSTLLLAGSLNKAPAAAVASATEPRCQDDSARSERDCFACEATTALVVGNGCLKRTVSHSASVSQHRKEKRRETEPAKSHTG</sequence>
<keyword evidence="5 9" id="KW-1133">Transmembrane helix</keyword>
<dbReference type="EMBL" id="JABSTV010001250">
    <property type="protein sequence ID" value="KAH7956937.1"/>
    <property type="molecule type" value="Genomic_DNA"/>
</dbReference>
<feature type="region of interest" description="Disordered" evidence="8">
    <location>
        <begin position="1"/>
        <end position="41"/>
    </location>
</feature>
<evidence type="ECO:0000259" key="10">
    <source>
        <dbReference type="PROSITE" id="PS50262"/>
    </source>
</evidence>
<keyword evidence="4 9" id="KW-0812">Transmembrane</keyword>
<feature type="domain" description="G-protein coupled receptors family 1 profile" evidence="10">
    <location>
        <begin position="1"/>
        <end position="112"/>
    </location>
</feature>
<dbReference type="GO" id="GO:0032870">
    <property type="term" value="P:cellular response to hormone stimulus"/>
    <property type="evidence" value="ECO:0007669"/>
    <property type="project" value="TreeGrafter"/>
</dbReference>
<evidence type="ECO:0000256" key="2">
    <source>
        <dbReference type="ARBA" id="ARBA00010663"/>
    </source>
</evidence>
<dbReference type="AlphaFoldDB" id="A0A9D4PWD2"/>
<gene>
    <name evidence="11" type="ORF">HPB52_013787</name>
</gene>
<comment type="caution">
    <text evidence="11">The sequence shown here is derived from an EMBL/GenBank/DDBJ whole genome shotgun (WGS) entry which is preliminary data.</text>
</comment>
<evidence type="ECO:0000256" key="4">
    <source>
        <dbReference type="ARBA" id="ARBA00022692"/>
    </source>
</evidence>
<comment type="similarity">
    <text evidence="2">Belongs to the G-protein coupled receptor 1 family.</text>
</comment>
<evidence type="ECO:0000256" key="1">
    <source>
        <dbReference type="ARBA" id="ARBA00004651"/>
    </source>
</evidence>
<evidence type="ECO:0000256" key="5">
    <source>
        <dbReference type="ARBA" id="ARBA00022989"/>
    </source>
</evidence>
<dbReference type="PANTHER" id="PTHR24241">
    <property type="entry name" value="NEUROPEPTIDE RECEPTOR-RELATED G-PROTEIN COUPLED RECEPTOR"/>
    <property type="match status" value="1"/>
</dbReference>
<evidence type="ECO:0000313" key="11">
    <source>
        <dbReference type="EMBL" id="KAH7956937.1"/>
    </source>
</evidence>
<feature type="transmembrane region" description="Helical" evidence="9">
    <location>
        <begin position="55"/>
        <end position="83"/>
    </location>
</feature>
<dbReference type="GO" id="GO:0042277">
    <property type="term" value="F:peptide binding"/>
    <property type="evidence" value="ECO:0007669"/>
    <property type="project" value="TreeGrafter"/>
</dbReference>
<feature type="region of interest" description="Disordered" evidence="8">
    <location>
        <begin position="197"/>
        <end position="221"/>
    </location>
</feature>
<dbReference type="Pfam" id="PF00001">
    <property type="entry name" value="7tm_1"/>
    <property type="match status" value="1"/>
</dbReference>
<feature type="compositionally biased region" description="Basic and acidic residues" evidence="8">
    <location>
        <begin position="210"/>
        <end position="221"/>
    </location>
</feature>
<reference evidence="11" key="1">
    <citation type="journal article" date="2020" name="Cell">
        <title>Large-Scale Comparative Analyses of Tick Genomes Elucidate Their Genetic Diversity and Vector Capacities.</title>
        <authorList>
            <consortium name="Tick Genome and Microbiome Consortium (TIGMIC)"/>
            <person name="Jia N."/>
            <person name="Wang J."/>
            <person name="Shi W."/>
            <person name="Du L."/>
            <person name="Sun Y."/>
            <person name="Zhan W."/>
            <person name="Jiang J.F."/>
            <person name="Wang Q."/>
            <person name="Zhang B."/>
            <person name="Ji P."/>
            <person name="Bell-Sakyi L."/>
            <person name="Cui X.M."/>
            <person name="Yuan T.T."/>
            <person name="Jiang B.G."/>
            <person name="Yang W.F."/>
            <person name="Lam T.T."/>
            <person name="Chang Q.C."/>
            <person name="Ding S.J."/>
            <person name="Wang X.J."/>
            <person name="Zhu J.G."/>
            <person name="Ruan X.D."/>
            <person name="Zhao L."/>
            <person name="Wei J.T."/>
            <person name="Ye R.Z."/>
            <person name="Que T.C."/>
            <person name="Du C.H."/>
            <person name="Zhou Y.H."/>
            <person name="Cheng J.X."/>
            <person name="Dai P.F."/>
            <person name="Guo W.B."/>
            <person name="Han X.H."/>
            <person name="Huang E.J."/>
            <person name="Li L.F."/>
            <person name="Wei W."/>
            <person name="Gao Y.C."/>
            <person name="Liu J.Z."/>
            <person name="Shao H.Z."/>
            <person name="Wang X."/>
            <person name="Wang C.C."/>
            <person name="Yang T.C."/>
            <person name="Huo Q.B."/>
            <person name="Li W."/>
            <person name="Chen H.Y."/>
            <person name="Chen S.E."/>
            <person name="Zhou L.G."/>
            <person name="Ni X.B."/>
            <person name="Tian J.H."/>
            <person name="Sheng Y."/>
            <person name="Liu T."/>
            <person name="Pan Y.S."/>
            <person name="Xia L.Y."/>
            <person name="Li J."/>
            <person name="Zhao F."/>
            <person name="Cao W.C."/>
        </authorList>
    </citation>
    <scope>NUCLEOTIDE SEQUENCE</scope>
    <source>
        <strain evidence="11">Rsan-2018</strain>
    </source>
</reference>
<name>A0A9D4PWD2_RHISA</name>
<dbReference type="PRINTS" id="PR00237">
    <property type="entry name" value="GPCRRHODOPSN"/>
</dbReference>
<dbReference type="InterPro" id="IPR000276">
    <property type="entry name" value="GPCR_Rhodpsn"/>
</dbReference>
<dbReference type="PANTHER" id="PTHR24241:SF59">
    <property type="entry name" value="ADIPOKINETIC HORMONE RECEPTOR, ISOFORM C"/>
    <property type="match status" value="1"/>
</dbReference>
<dbReference type="Proteomes" id="UP000821837">
    <property type="component" value="Unassembled WGS sequence"/>
</dbReference>
<dbReference type="GO" id="GO:0004930">
    <property type="term" value="F:G protein-coupled receptor activity"/>
    <property type="evidence" value="ECO:0007669"/>
    <property type="project" value="InterPro"/>
</dbReference>
<evidence type="ECO:0000256" key="7">
    <source>
        <dbReference type="ARBA" id="ARBA00023170"/>
    </source>
</evidence>
<evidence type="ECO:0000256" key="9">
    <source>
        <dbReference type="SAM" id="Phobius"/>
    </source>
</evidence>
<dbReference type="SUPFAM" id="SSF81321">
    <property type="entry name" value="Family A G protein-coupled receptor-like"/>
    <property type="match status" value="1"/>
</dbReference>
<evidence type="ECO:0000256" key="6">
    <source>
        <dbReference type="ARBA" id="ARBA00023136"/>
    </source>
</evidence>
<keyword evidence="3" id="KW-1003">Cell membrane</keyword>
<organism evidence="11 12">
    <name type="scientific">Rhipicephalus sanguineus</name>
    <name type="common">Brown dog tick</name>
    <name type="synonym">Ixodes sanguineus</name>
    <dbReference type="NCBI Taxonomy" id="34632"/>
    <lineage>
        <taxon>Eukaryota</taxon>
        <taxon>Metazoa</taxon>
        <taxon>Ecdysozoa</taxon>
        <taxon>Arthropoda</taxon>
        <taxon>Chelicerata</taxon>
        <taxon>Arachnida</taxon>
        <taxon>Acari</taxon>
        <taxon>Parasitiformes</taxon>
        <taxon>Ixodida</taxon>
        <taxon>Ixodoidea</taxon>
        <taxon>Ixodidae</taxon>
        <taxon>Rhipicephalinae</taxon>
        <taxon>Rhipicephalus</taxon>
        <taxon>Rhipicephalus</taxon>
    </lineage>
</organism>
<dbReference type="GO" id="GO:0005886">
    <property type="term" value="C:plasma membrane"/>
    <property type="evidence" value="ECO:0007669"/>
    <property type="project" value="UniProtKB-SubCell"/>
</dbReference>
<dbReference type="VEuPathDB" id="VectorBase:RSAN_032032"/>
<dbReference type="Gene3D" id="1.20.1070.10">
    <property type="entry name" value="Rhodopsin 7-helix transmembrane proteins"/>
    <property type="match status" value="1"/>
</dbReference>
<accession>A0A9D4PWD2</accession>
<proteinExistence type="inferred from homology"/>
<reference evidence="11" key="2">
    <citation type="submission" date="2021-09" db="EMBL/GenBank/DDBJ databases">
        <authorList>
            <person name="Jia N."/>
            <person name="Wang J."/>
            <person name="Shi W."/>
            <person name="Du L."/>
            <person name="Sun Y."/>
            <person name="Zhan W."/>
            <person name="Jiang J."/>
            <person name="Wang Q."/>
            <person name="Zhang B."/>
            <person name="Ji P."/>
            <person name="Sakyi L.B."/>
            <person name="Cui X."/>
            <person name="Yuan T."/>
            <person name="Jiang B."/>
            <person name="Yang W."/>
            <person name="Lam T.T.-Y."/>
            <person name="Chang Q."/>
            <person name="Ding S."/>
            <person name="Wang X."/>
            <person name="Zhu J."/>
            <person name="Ruan X."/>
            <person name="Zhao L."/>
            <person name="Wei J."/>
            <person name="Que T."/>
            <person name="Du C."/>
            <person name="Cheng J."/>
            <person name="Dai P."/>
            <person name="Han X."/>
            <person name="Huang E."/>
            <person name="Gao Y."/>
            <person name="Liu J."/>
            <person name="Shao H."/>
            <person name="Ye R."/>
            <person name="Li L."/>
            <person name="Wei W."/>
            <person name="Wang X."/>
            <person name="Wang C."/>
            <person name="Huo Q."/>
            <person name="Li W."/>
            <person name="Guo W."/>
            <person name="Chen H."/>
            <person name="Chen S."/>
            <person name="Zhou L."/>
            <person name="Zhou L."/>
            <person name="Ni X."/>
            <person name="Tian J."/>
            <person name="Zhou Y."/>
            <person name="Sheng Y."/>
            <person name="Liu T."/>
            <person name="Pan Y."/>
            <person name="Xia L."/>
            <person name="Li J."/>
            <person name="Zhao F."/>
            <person name="Cao W."/>
        </authorList>
    </citation>
    <scope>NUCLEOTIDE SEQUENCE</scope>
    <source>
        <strain evidence="11">Rsan-2018</strain>
        <tissue evidence="11">Larvae</tissue>
    </source>
</reference>
<dbReference type="PROSITE" id="PS50262">
    <property type="entry name" value="G_PROTEIN_RECEP_F1_2"/>
    <property type="match status" value="1"/>
</dbReference>
<keyword evidence="6 9" id="KW-0472">Membrane</keyword>
<keyword evidence="12" id="KW-1185">Reference proteome</keyword>
<evidence type="ECO:0000256" key="3">
    <source>
        <dbReference type="ARBA" id="ARBA00022475"/>
    </source>
</evidence>
<dbReference type="InterPro" id="IPR017452">
    <property type="entry name" value="GPCR_Rhodpsn_7TM"/>
</dbReference>
<feature type="transmembrane region" description="Helical" evidence="9">
    <location>
        <begin position="95"/>
        <end position="117"/>
    </location>
</feature>